<sequence length="1883" mass="213309">MKTLLFVLGIGWHAGFVSGDILSANNASDLSKVESRKIKHTISRIFSVPHNHARSNNGESYRKLIDILTNKKAQNLEIGKSDNTTGYSDTESLSSLYSDVAVPTLSNVQTYHSKVDEVKDDALNRARSNLYSILLNKNANTESSLASLVSTKETELNADTLSEIIQSLNVNNLTDLGQEQNKIRKGKLVIYYDDNEEATESPIEITTKYQPKQNQEHEDEPTESIEEELLNMYIEYNVPLEIYDEIKNRKYIHPEYRIKDFVISFLKYVIQNGQLTLEILKKLERIIEKATIDIDLIKLLVSKNDNANSMGIKTITRNTVTDAIEGISQNTKVLAKENIYLPDETTTILNAPVINQIEHVLKDDTLDSNMYDSDVASTVRNLILNPKNSINPAVSPDQKKKLNDIIFHPSLDIVKTTNEKLSPVIKSKTGLFGTDSVTKSFADLKNSFLESIPNSSNGPKDIVGSFLEQSNDKSNQTNISEKIESQNNYETSQNVFENERPANITSDDEMALSHDDAVREALKDIKKKKNLRIVHPEHNCDDYGLCEYENEIYAFDLKKLKHFLKGELKNVVPQLDKLDTNVPVLSNRPVDEYLKYNKGKPFLIYVVFPDSDKSFRITNESGQILTDAENDIQDDDTSVLQHNNPTENNKKGILNLIKIKSLDSEIPIDKEVVKKNTYNDVVKEIIQSLPEKNRPDDLLNIFKKAKVVDQSLNPMYDYDFNSSLINLLNTLPKNENNDLRNNENISNFLKELNSITTNQKPSPDSAANSNLPRRDKIIDLLKELASTTKSSNPNADNEQIGDLLKKLVSITTSPKPNQDDVHIADLLKVLASQTANQTPNPNSLTESDIIKEIMQLIANPKDDNDINWTPRTNVLENLEKDILYKIDEVLSNPQKYLNLLFQNSPLLNHLRRLITDKNLYQKLLNLIRIGVRGIQEGNQTKEAEDKEIKTLTNELITQLIYLRENLENRNVPRSEIRRIIEGEAQKGILRISTQSTASCAKKVNKAIELENFTPIFSQLLICFTFIGVSVNIMHLRLLVFLIVIVPVYLNEEAPKTRSDSNNYPFVQCPSQKLLKETLNILRENIDKKEMLSPEKFKQILDKAEEYLETTHTLEEQPTDIHVENLKRYLENPNHRTKKEVRTSPLPLSKSENLTGKVTFQYDLQGINPDCKELFNGVVSAINAVYLQMKTFCEATGICNMKNENPLLQQHVVPPYGRLPSASGQLSNNPNIIDFLSSYPQNGNVMTLLQNYKPNVPNFMFGNISPNYKENSVSGEGAQQSIDLNSFLQSHDINAEPLNNGINWQYLAKLSQLNVLNGNQKLDPFTFIQSFRPNYNDGQNQDELTNLPGDLPNHDVTYTPDDTLIQKYKQIGIVKDSKIPNSNQLTLNSVNNEESDGLWNDLTRDQPSYLEFMTVLNQPTGYISVPQSQNNNPLVNLTTPPNKTNENLNNHGGFVDSRILDSNTFGSKVILGKNFTELVANISGDINDLRLNNNVQNYFRPAKSQIPFGVNLPLKEINSDNKMRPPPMYLENQNPFSNSAANLHGHQNSQNVLNYPFYNQQQQYYNMPANINPPSKISKHTHQMAPQQSYLNWYQNKRDDFHQSFQNKESVGIRPEHDITGPVPPYASLLQQQKGIPSTDYHFAHHNNSLELSDSFRLTSMTNGPKLNMVPNKNGVVELTFTLQRPQSYVYKPLYYVKYRLPYETYMYNVQNLLQRRPFLRNNPSKLYQDLLAVANISESSQDLKDLAKEEISHLVASSGALVKARVLDEFGEANKGVDSDIKDILRSASGLSAAGILNATKEAIHGVDTVMNSTSVDLNKTSTLKETPIDLPTKSIHARSLRYPNPTLPLTPYRYPFNTNRGYGAGMSKYINRQIMMPSRVLG</sequence>
<reference evidence="2 3" key="1">
    <citation type="submission" date="2023-11" db="EMBL/GenBank/DDBJ databases">
        <authorList>
            <person name="Okamura Y."/>
        </authorList>
    </citation>
    <scope>NUCLEOTIDE SEQUENCE [LARGE SCALE GENOMIC DNA]</scope>
</reference>
<feature type="signal peptide" evidence="1">
    <location>
        <begin position="1"/>
        <end position="19"/>
    </location>
</feature>
<name>A0AAV1JIM7_9NEOP</name>
<evidence type="ECO:0000256" key="1">
    <source>
        <dbReference type="SAM" id="SignalP"/>
    </source>
</evidence>
<accession>A0AAV1JIM7</accession>
<feature type="chain" id="PRO_5043718324" evidence="1">
    <location>
        <begin position="20"/>
        <end position="1883"/>
    </location>
</feature>
<gene>
    <name evidence="2" type="ORF">LNINA_LOCUS8634</name>
</gene>
<keyword evidence="3" id="KW-1185">Reference proteome</keyword>
<evidence type="ECO:0000313" key="3">
    <source>
        <dbReference type="Proteomes" id="UP001497472"/>
    </source>
</evidence>
<protein>
    <submittedName>
        <fullName evidence="2">Uncharacterized protein</fullName>
    </submittedName>
</protein>
<comment type="caution">
    <text evidence="2">The sequence shown here is derived from an EMBL/GenBank/DDBJ whole genome shotgun (WGS) entry which is preliminary data.</text>
</comment>
<keyword evidence="1" id="KW-0732">Signal</keyword>
<evidence type="ECO:0000313" key="2">
    <source>
        <dbReference type="EMBL" id="CAK1549324.1"/>
    </source>
</evidence>
<organism evidence="2 3">
    <name type="scientific">Leptosia nina</name>
    <dbReference type="NCBI Taxonomy" id="320188"/>
    <lineage>
        <taxon>Eukaryota</taxon>
        <taxon>Metazoa</taxon>
        <taxon>Ecdysozoa</taxon>
        <taxon>Arthropoda</taxon>
        <taxon>Hexapoda</taxon>
        <taxon>Insecta</taxon>
        <taxon>Pterygota</taxon>
        <taxon>Neoptera</taxon>
        <taxon>Endopterygota</taxon>
        <taxon>Lepidoptera</taxon>
        <taxon>Glossata</taxon>
        <taxon>Ditrysia</taxon>
        <taxon>Papilionoidea</taxon>
        <taxon>Pieridae</taxon>
        <taxon>Pierinae</taxon>
        <taxon>Leptosia</taxon>
    </lineage>
</organism>
<dbReference type="EMBL" id="CAVLEF010000011">
    <property type="protein sequence ID" value="CAK1549324.1"/>
    <property type="molecule type" value="Genomic_DNA"/>
</dbReference>
<proteinExistence type="predicted"/>
<dbReference type="Proteomes" id="UP001497472">
    <property type="component" value="Unassembled WGS sequence"/>
</dbReference>